<dbReference type="AlphaFoldDB" id="A0A086TDZ7"/>
<evidence type="ECO:0000313" key="2">
    <source>
        <dbReference type="EMBL" id="KFH47579.1"/>
    </source>
</evidence>
<evidence type="ECO:0000256" key="1">
    <source>
        <dbReference type="SAM" id="MobiDB-lite"/>
    </source>
</evidence>
<organism evidence="2 3">
    <name type="scientific">Hapsidospora chrysogenum (strain ATCC 11550 / CBS 779.69 / DSM 880 / IAM 14645 / JCM 23072 / IMI 49137)</name>
    <name type="common">Acremonium chrysogenum</name>
    <dbReference type="NCBI Taxonomy" id="857340"/>
    <lineage>
        <taxon>Eukaryota</taxon>
        <taxon>Fungi</taxon>
        <taxon>Dikarya</taxon>
        <taxon>Ascomycota</taxon>
        <taxon>Pezizomycotina</taxon>
        <taxon>Sordariomycetes</taxon>
        <taxon>Hypocreomycetidae</taxon>
        <taxon>Hypocreales</taxon>
        <taxon>Bionectriaceae</taxon>
        <taxon>Hapsidospora</taxon>
    </lineage>
</organism>
<proteinExistence type="predicted"/>
<feature type="compositionally biased region" description="Low complexity" evidence="1">
    <location>
        <begin position="1"/>
        <end position="22"/>
    </location>
</feature>
<dbReference type="EMBL" id="JPKY01000008">
    <property type="protein sequence ID" value="KFH47579.1"/>
    <property type="molecule type" value="Genomic_DNA"/>
</dbReference>
<keyword evidence="3" id="KW-1185">Reference proteome</keyword>
<feature type="compositionally biased region" description="Polar residues" evidence="1">
    <location>
        <begin position="84"/>
        <end position="98"/>
    </location>
</feature>
<feature type="compositionally biased region" description="Polar residues" evidence="1">
    <location>
        <begin position="339"/>
        <end position="348"/>
    </location>
</feature>
<feature type="compositionally biased region" description="Basic and acidic residues" evidence="1">
    <location>
        <begin position="327"/>
        <end position="338"/>
    </location>
</feature>
<evidence type="ECO:0000313" key="3">
    <source>
        <dbReference type="Proteomes" id="UP000029964"/>
    </source>
</evidence>
<comment type="caution">
    <text evidence="2">The sequence shown here is derived from an EMBL/GenBank/DDBJ whole genome shotgun (WGS) entry which is preliminary data.</text>
</comment>
<feature type="compositionally biased region" description="Basic residues" evidence="1">
    <location>
        <begin position="283"/>
        <end position="296"/>
    </location>
</feature>
<name>A0A086TDZ7_HAPC1</name>
<feature type="region of interest" description="Disordered" evidence="1">
    <location>
        <begin position="1"/>
        <end position="114"/>
    </location>
</feature>
<dbReference type="Proteomes" id="UP000029964">
    <property type="component" value="Unassembled WGS sequence"/>
</dbReference>
<accession>A0A086TDZ7</accession>
<protein>
    <submittedName>
        <fullName evidence="2">Uncharacterized protein</fullName>
    </submittedName>
</protein>
<feature type="compositionally biased region" description="Basic and acidic residues" evidence="1">
    <location>
        <begin position="417"/>
        <end position="427"/>
    </location>
</feature>
<gene>
    <name evidence="2" type="ORF">ACRE_015470</name>
</gene>
<dbReference type="HOGENOM" id="CLU_020691_0_0_1"/>
<feature type="region of interest" description="Disordered" evidence="1">
    <location>
        <begin position="468"/>
        <end position="508"/>
    </location>
</feature>
<feature type="region of interest" description="Disordered" evidence="1">
    <location>
        <begin position="257"/>
        <end position="447"/>
    </location>
</feature>
<dbReference type="OrthoDB" id="5339332at2759"/>
<reference evidence="3" key="1">
    <citation type="journal article" date="2014" name="Genome Announc.">
        <title>Genome sequence and annotation of Acremonium chrysogenum, producer of the beta-lactam antibiotic cephalosporin C.</title>
        <authorList>
            <person name="Terfehr D."/>
            <person name="Dahlmann T.A."/>
            <person name="Specht T."/>
            <person name="Zadra I."/>
            <person name="Kuernsteiner H."/>
            <person name="Kueck U."/>
        </authorList>
    </citation>
    <scope>NUCLEOTIDE SEQUENCE [LARGE SCALE GENOMIC DNA]</scope>
    <source>
        <strain evidence="3">ATCC 11550 / CBS 779.69 / DSM 880 / IAM 14645 / JCM 23072 / IMI 49137</strain>
    </source>
</reference>
<dbReference type="STRING" id="857340.A0A086TDZ7"/>
<feature type="compositionally biased region" description="Polar residues" evidence="1">
    <location>
        <begin position="380"/>
        <end position="397"/>
    </location>
</feature>
<sequence>MASSSTPTYSSPSPAQSQPPSSRKQHQRSTSDTSSLPGHAAPNPRSSAFPFSFIKPSQPNPSSTTVVSSTAEGKPIPVDDSTVESRTSALRELNSNYPSRHRYERSTGAQSSTYSEPVIVRSYYSPPPSRPISTSRGGVIVHGGAGTVSQSGGSAKAERRILPFSTTVTTARSGSMNRMGRARNGKRFGTGAPEEAKLPPVEAFTFKSFLANMEAQDGGSDINADLDRIAEICAKSRYSLSNQYEVHYAPHGSGSSFLGVSRGQDAQGPTLQVVSSDDERSMRRQRRRRNGTRRNSRAMGTLETIMSSSRSSDEERSKKNSAAEIAEAVRGRATRKESGNTSPTTSSRSMDDDKPWQDELATPKTPPGRRSASLALIDGSKQTLTPGDSTSPRSSATALVGEPALPQASTSQLELRTAPEERTKENHSPAAPSHPPRSGNPDTSMARGAISSLDQGAAANSLISALSGWMPWRSPDPTNRSAGRAEGSLRELLRTTDIKGKSVEETIS</sequence>
<feature type="compositionally biased region" description="Basic and acidic residues" evidence="1">
    <location>
        <begin position="487"/>
        <end position="508"/>
    </location>
</feature>
<feature type="region of interest" description="Disordered" evidence="1">
    <location>
        <begin position="170"/>
        <end position="194"/>
    </location>
</feature>